<dbReference type="Pfam" id="PF05016">
    <property type="entry name" value="ParE_toxin"/>
    <property type="match status" value="1"/>
</dbReference>
<reference evidence="2" key="1">
    <citation type="journal article" date="2015" name="Proc. Natl. Acad. Sci. U.S.A.">
        <title>Networks of energetic and metabolic interactions define dynamics in microbial communities.</title>
        <authorList>
            <person name="Embree M."/>
            <person name="Liu J.K."/>
            <person name="Al-Bassam M.M."/>
            <person name="Zengler K."/>
        </authorList>
    </citation>
    <scope>NUCLEOTIDE SEQUENCE</scope>
</reference>
<dbReference type="Gene3D" id="3.30.2310.20">
    <property type="entry name" value="RelE-like"/>
    <property type="match status" value="1"/>
</dbReference>
<gene>
    <name evidence="2" type="ORF">ASZ90_017426</name>
</gene>
<accession>A0A0W8E956</accession>
<dbReference type="InterPro" id="IPR035093">
    <property type="entry name" value="RelE/ParE_toxin_dom_sf"/>
</dbReference>
<dbReference type="EMBL" id="LNQE01001828">
    <property type="protein sequence ID" value="KUG05159.1"/>
    <property type="molecule type" value="Genomic_DNA"/>
</dbReference>
<keyword evidence="1" id="KW-1277">Toxin-antitoxin system</keyword>
<evidence type="ECO:0000313" key="2">
    <source>
        <dbReference type="EMBL" id="KUG05159.1"/>
    </source>
</evidence>
<protein>
    <recommendedName>
        <fullName evidence="3">Type II toxin-antitoxin system RelE/ParE family toxin</fullName>
    </recommendedName>
</protein>
<dbReference type="AlphaFoldDB" id="A0A0W8E956"/>
<evidence type="ECO:0008006" key="3">
    <source>
        <dbReference type="Google" id="ProtNLM"/>
    </source>
</evidence>
<comment type="caution">
    <text evidence="2">The sequence shown here is derived from an EMBL/GenBank/DDBJ whole genome shotgun (WGS) entry which is preliminary data.</text>
</comment>
<dbReference type="InterPro" id="IPR007712">
    <property type="entry name" value="RelE/ParE_toxin"/>
</dbReference>
<organism evidence="2">
    <name type="scientific">hydrocarbon metagenome</name>
    <dbReference type="NCBI Taxonomy" id="938273"/>
    <lineage>
        <taxon>unclassified sequences</taxon>
        <taxon>metagenomes</taxon>
        <taxon>ecological metagenomes</taxon>
    </lineage>
</organism>
<sequence length="69" mass="8232">MIGILEEAITGLKDMPQKCPPVTDERLAMMGYRKLRVQNYIVFVTIDEKYKIVDIERIPYARRDWHHIL</sequence>
<proteinExistence type="predicted"/>
<evidence type="ECO:0000256" key="1">
    <source>
        <dbReference type="ARBA" id="ARBA00022649"/>
    </source>
</evidence>
<name>A0A0W8E956_9ZZZZ</name>